<accession>A0ABD4TXB5</accession>
<dbReference type="AlphaFoldDB" id="A0ABD4TXB5"/>
<comment type="caution">
    <text evidence="3">The sequence shown here is derived from an EMBL/GenBank/DDBJ whole genome shotgun (WGS) entry which is preliminary data.</text>
</comment>
<name>A0ABD4TXB5_9ACTO</name>
<evidence type="ECO:0000313" key="3">
    <source>
        <dbReference type="EMBL" id="MCU9969531.1"/>
    </source>
</evidence>
<protein>
    <submittedName>
        <fullName evidence="3">Transposase</fullName>
    </submittedName>
</protein>
<evidence type="ECO:0000313" key="4">
    <source>
        <dbReference type="Proteomes" id="UP001209486"/>
    </source>
</evidence>
<gene>
    <name evidence="3" type="ORF">FYZ43_09085</name>
</gene>
<dbReference type="EMBL" id="VSZY01000018">
    <property type="protein sequence ID" value="MCU9969531.1"/>
    <property type="molecule type" value="Genomic_DNA"/>
</dbReference>
<dbReference type="Pfam" id="PF01610">
    <property type="entry name" value="DDE_Tnp_ISL3"/>
    <property type="match status" value="1"/>
</dbReference>
<feature type="domain" description="Transposase IS204/IS1001/IS1096/IS1165 DDE" evidence="2">
    <location>
        <begin position="9"/>
        <end position="47"/>
    </location>
</feature>
<sequence length="100" mass="10759">MKTGANLLTLKRRAADILAYFDHPHSSNGPTEAINGRLEHLRGSALGSATSSTTESAASSKPEASKTNYTLKIEEPLKLGLVCCAKCLRNVSKFTFQTYA</sequence>
<proteinExistence type="predicted"/>
<dbReference type="Proteomes" id="UP001209486">
    <property type="component" value="Unassembled WGS sequence"/>
</dbReference>
<evidence type="ECO:0000256" key="1">
    <source>
        <dbReference type="SAM" id="MobiDB-lite"/>
    </source>
</evidence>
<reference evidence="3 4" key="1">
    <citation type="submission" date="2019-08" db="EMBL/GenBank/DDBJ databases">
        <title>Comparison of rpoB and gyrB Sequences from Mobiluncus Species and Development of a Multiplex PCR Method for Clinical Detection of Mobiluncus curtisii and Mobiluncus mulieris.</title>
        <authorList>
            <person name="Yang L."/>
            <person name="Shen Y."/>
            <person name="Xu G."/>
            <person name="Shu L.-B."/>
            <person name="Hu J."/>
            <person name="Zhang R."/>
            <person name="Wang Y."/>
            <person name="Zhou H.-W."/>
            <person name="Zhang X."/>
        </authorList>
    </citation>
    <scope>NUCLEOTIDE SEQUENCE [LARGE SCALE GENOMIC DNA]</scope>
    <source>
        <strain evidence="3 4">M26</strain>
    </source>
</reference>
<organism evidence="3 4">
    <name type="scientific">Mobiluncus mulieris</name>
    <dbReference type="NCBI Taxonomy" id="2052"/>
    <lineage>
        <taxon>Bacteria</taxon>
        <taxon>Bacillati</taxon>
        <taxon>Actinomycetota</taxon>
        <taxon>Actinomycetes</taxon>
        <taxon>Actinomycetales</taxon>
        <taxon>Actinomycetaceae</taxon>
        <taxon>Mobiluncus</taxon>
    </lineage>
</organism>
<feature type="compositionally biased region" description="Low complexity" evidence="1">
    <location>
        <begin position="48"/>
        <end position="66"/>
    </location>
</feature>
<dbReference type="InterPro" id="IPR002560">
    <property type="entry name" value="Transposase_DDE"/>
</dbReference>
<evidence type="ECO:0000259" key="2">
    <source>
        <dbReference type="Pfam" id="PF01610"/>
    </source>
</evidence>
<feature type="region of interest" description="Disordered" evidence="1">
    <location>
        <begin position="45"/>
        <end position="66"/>
    </location>
</feature>